<proteinExistence type="predicted"/>
<organism evidence="1 2">
    <name type="scientific">Hyalomma asiaticum</name>
    <name type="common">Tick</name>
    <dbReference type="NCBI Taxonomy" id="266040"/>
    <lineage>
        <taxon>Eukaryota</taxon>
        <taxon>Metazoa</taxon>
        <taxon>Ecdysozoa</taxon>
        <taxon>Arthropoda</taxon>
        <taxon>Chelicerata</taxon>
        <taxon>Arachnida</taxon>
        <taxon>Acari</taxon>
        <taxon>Parasitiformes</taxon>
        <taxon>Ixodida</taxon>
        <taxon>Ixodoidea</taxon>
        <taxon>Ixodidae</taxon>
        <taxon>Hyalomminae</taxon>
        <taxon>Hyalomma</taxon>
    </lineage>
</organism>
<protein>
    <submittedName>
        <fullName evidence="1">Uncharacterized protein</fullName>
    </submittedName>
</protein>
<evidence type="ECO:0000313" key="1">
    <source>
        <dbReference type="EMBL" id="KAH6941449.1"/>
    </source>
</evidence>
<sequence>MRYTANGHPEHQELPHNGILRSSKPTSNAASTIKYYCRKAYTTLEPLRCGMPLRHTAKARSAAVPTQKAELPLCPPEARQWTVTATAASQEGAARGPRKGCPIDPGDTLGHRHARSRPGHVEALGDHSEQHSHYKAHADSVIVRVTRSPRQRKPDSRGYFPAKAWANSN</sequence>
<dbReference type="Proteomes" id="UP000821845">
    <property type="component" value="Chromosome 11"/>
</dbReference>
<dbReference type="EMBL" id="CM023491">
    <property type="protein sequence ID" value="KAH6941449.1"/>
    <property type="molecule type" value="Genomic_DNA"/>
</dbReference>
<reference evidence="1" key="1">
    <citation type="submission" date="2020-05" db="EMBL/GenBank/DDBJ databases">
        <title>Large-scale comparative analyses of tick genomes elucidate their genetic diversity and vector capacities.</title>
        <authorList>
            <person name="Jia N."/>
            <person name="Wang J."/>
            <person name="Shi W."/>
            <person name="Du L."/>
            <person name="Sun Y."/>
            <person name="Zhan W."/>
            <person name="Jiang J."/>
            <person name="Wang Q."/>
            <person name="Zhang B."/>
            <person name="Ji P."/>
            <person name="Sakyi L.B."/>
            <person name="Cui X."/>
            <person name="Yuan T."/>
            <person name="Jiang B."/>
            <person name="Yang W."/>
            <person name="Lam T.T.-Y."/>
            <person name="Chang Q."/>
            <person name="Ding S."/>
            <person name="Wang X."/>
            <person name="Zhu J."/>
            <person name="Ruan X."/>
            <person name="Zhao L."/>
            <person name="Wei J."/>
            <person name="Que T."/>
            <person name="Du C."/>
            <person name="Cheng J."/>
            <person name="Dai P."/>
            <person name="Han X."/>
            <person name="Huang E."/>
            <person name="Gao Y."/>
            <person name="Liu J."/>
            <person name="Shao H."/>
            <person name="Ye R."/>
            <person name="Li L."/>
            <person name="Wei W."/>
            <person name="Wang X."/>
            <person name="Wang C."/>
            <person name="Yang T."/>
            <person name="Huo Q."/>
            <person name="Li W."/>
            <person name="Guo W."/>
            <person name="Chen H."/>
            <person name="Zhou L."/>
            <person name="Ni X."/>
            <person name="Tian J."/>
            <person name="Zhou Y."/>
            <person name="Sheng Y."/>
            <person name="Liu T."/>
            <person name="Pan Y."/>
            <person name="Xia L."/>
            <person name="Li J."/>
            <person name="Zhao F."/>
            <person name="Cao W."/>
        </authorList>
    </citation>
    <scope>NUCLEOTIDE SEQUENCE</scope>
    <source>
        <strain evidence="1">Hyas-2018</strain>
    </source>
</reference>
<accession>A0ACB7T628</accession>
<keyword evidence="2" id="KW-1185">Reference proteome</keyword>
<comment type="caution">
    <text evidence="1">The sequence shown here is derived from an EMBL/GenBank/DDBJ whole genome shotgun (WGS) entry which is preliminary data.</text>
</comment>
<gene>
    <name evidence="1" type="ORF">HPB50_018133</name>
</gene>
<evidence type="ECO:0000313" key="2">
    <source>
        <dbReference type="Proteomes" id="UP000821845"/>
    </source>
</evidence>
<name>A0ACB7T628_HYAAI</name>